<dbReference type="GO" id="GO:0005975">
    <property type="term" value="P:carbohydrate metabolic process"/>
    <property type="evidence" value="ECO:0007669"/>
    <property type="project" value="InterPro"/>
</dbReference>
<dbReference type="PANTHER" id="PTHR10587">
    <property type="entry name" value="GLYCOSYL TRANSFERASE-RELATED"/>
    <property type="match status" value="1"/>
</dbReference>
<evidence type="ECO:0000313" key="4">
    <source>
        <dbReference type="Proteomes" id="UP000607645"/>
    </source>
</evidence>
<keyword evidence="4" id="KW-1185">Reference proteome</keyword>
<proteinExistence type="predicted"/>
<dbReference type="EMBL" id="JACOPQ010000014">
    <property type="protein sequence ID" value="MBC5738355.1"/>
    <property type="molecule type" value="Genomic_DNA"/>
</dbReference>
<dbReference type="RefSeq" id="WP_155146187.1">
    <property type="nucleotide sequence ID" value="NZ_JACOPQ010000014.1"/>
</dbReference>
<keyword evidence="1" id="KW-1133">Transmembrane helix</keyword>
<keyword evidence="1" id="KW-0812">Transmembrane</keyword>
<dbReference type="PROSITE" id="PS51677">
    <property type="entry name" value="NODB"/>
    <property type="match status" value="1"/>
</dbReference>
<dbReference type="GO" id="GO:0016810">
    <property type="term" value="F:hydrolase activity, acting on carbon-nitrogen (but not peptide) bonds"/>
    <property type="evidence" value="ECO:0007669"/>
    <property type="project" value="InterPro"/>
</dbReference>
<feature type="domain" description="NodB homology" evidence="2">
    <location>
        <begin position="87"/>
        <end position="276"/>
    </location>
</feature>
<accession>A0A8J6JP53</accession>
<dbReference type="CDD" id="cd10944">
    <property type="entry name" value="CE4_SmPgdA_like"/>
    <property type="match status" value="1"/>
</dbReference>
<dbReference type="Pfam" id="PF01522">
    <property type="entry name" value="Polysacc_deac_1"/>
    <property type="match status" value="1"/>
</dbReference>
<reference evidence="3" key="1">
    <citation type="submission" date="2020-08" db="EMBL/GenBank/DDBJ databases">
        <title>Genome public.</title>
        <authorList>
            <person name="Liu C."/>
            <person name="Sun Q."/>
        </authorList>
    </citation>
    <scope>NUCLEOTIDE SEQUENCE</scope>
    <source>
        <strain evidence="3">NSJ-52</strain>
    </source>
</reference>
<name>A0A8J6JP53_9FIRM</name>
<protein>
    <submittedName>
        <fullName evidence="3">Polysaccharide deacetylase</fullName>
    </submittedName>
</protein>
<feature type="transmembrane region" description="Helical" evidence="1">
    <location>
        <begin position="12"/>
        <end position="33"/>
    </location>
</feature>
<dbReference type="Proteomes" id="UP000607645">
    <property type="component" value="Unassembled WGS sequence"/>
</dbReference>
<dbReference type="InterPro" id="IPR002509">
    <property type="entry name" value="NODB_dom"/>
</dbReference>
<dbReference type="PANTHER" id="PTHR10587:SF125">
    <property type="entry name" value="POLYSACCHARIDE DEACETYLASE YHEN-RELATED"/>
    <property type="match status" value="1"/>
</dbReference>
<dbReference type="InterPro" id="IPR050248">
    <property type="entry name" value="Polysacc_deacetylase_ArnD"/>
</dbReference>
<organism evidence="3 4">
    <name type="scientific">Lawsonibacter faecis</name>
    <dbReference type="NCBI Taxonomy" id="2763052"/>
    <lineage>
        <taxon>Bacteria</taxon>
        <taxon>Bacillati</taxon>
        <taxon>Bacillota</taxon>
        <taxon>Clostridia</taxon>
        <taxon>Eubacteriales</taxon>
        <taxon>Oscillospiraceae</taxon>
        <taxon>Lawsonibacter</taxon>
    </lineage>
</organism>
<sequence>MNVSSERLFKRIIIAILSLLCAVLILLCVILGVQNQRCRERLGGSAADPALADSSAQPLPPEVPVWQALYPELYADDTGRSTVNTDKVVYLTFDDGPSARTPEVLEILERYGVKATFFVAGRGDAQSMEWLRAIAQAGHTLGLHSYSHDYGQVYASVEDYLADCDALNTLIYDAAGTRPQVLRFPGGSINPYNAAIYPELTAEMLRRGFAYFDWNVSGMDTAVGGASAEEIREAALRGLEERRVFLLLHDSAGKQTTVEALPGIIEAYRAAGFSFDRLTVEVTPVVFGYVE</sequence>
<dbReference type="AlphaFoldDB" id="A0A8J6JP53"/>
<evidence type="ECO:0000259" key="2">
    <source>
        <dbReference type="PROSITE" id="PS51677"/>
    </source>
</evidence>
<evidence type="ECO:0000256" key="1">
    <source>
        <dbReference type="SAM" id="Phobius"/>
    </source>
</evidence>
<gene>
    <name evidence="3" type="ORF">H8S62_15195</name>
</gene>
<dbReference type="InterPro" id="IPR011330">
    <property type="entry name" value="Glyco_hydro/deAcase_b/a-brl"/>
</dbReference>
<dbReference type="Gene3D" id="3.20.20.370">
    <property type="entry name" value="Glycoside hydrolase/deacetylase"/>
    <property type="match status" value="1"/>
</dbReference>
<comment type="caution">
    <text evidence="3">The sequence shown here is derived from an EMBL/GenBank/DDBJ whole genome shotgun (WGS) entry which is preliminary data.</text>
</comment>
<dbReference type="SUPFAM" id="SSF88713">
    <property type="entry name" value="Glycoside hydrolase/deacetylase"/>
    <property type="match status" value="1"/>
</dbReference>
<keyword evidence="1" id="KW-0472">Membrane</keyword>
<evidence type="ECO:0000313" key="3">
    <source>
        <dbReference type="EMBL" id="MBC5738355.1"/>
    </source>
</evidence>